<evidence type="ECO:0000256" key="6">
    <source>
        <dbReference type="ARBA" id="ARBA00022777"/>
    </source>
</evidence>
<evidence type="ECO:0000256" key="3">
    <source>
        <dbReference type="ARBA" id="ARBA00022553"/>
    </source>
</evidence>
<dbReference type="EC" id="2.7.13.3" evidence="2"/>
<evidence type="ECO:0000256" key="1">
    <source>
        <dbReference type="ARBA" id="ARBA00000085"/>
    </source>
</evidence>
<evidence type="ECO:0000256" key="2">
    <source>
        <dbReference type="ARBA" id="ARBA00012438"/>
    </source>
</evidence>
<sequence length="294" mass="31676">MFDLEPAEVTGKALLSLGSGEWDLARLKSLLDATLSGNAAIDAYELDMVHNGQVQHLILNAQRLDMGQDDGLSLLLAVNNVTDARRMEEQKDTLVREKQILLQELQHRVANSLQIIASVLMLGARNVNSAEARTHLNDAHQRVMAIAKMQRQLTTSGAEGVPLGTYLRDLCGSIAASMIARPDRLTITTSIDDTVATAEESVSIGLIVTELVINALKHAFADDHDEGKIDVRFTSTPAGWTLAVEDNGRGMPAHAEPGLGTGIIDALARQLKARVEVHAAHPGTRVVLQHDNAA</sequence>
<evidence type="ECO:0000256" key="5">
    <source>
        <dbReference type="ARBA" id="ARBA00022741"/>
    </source>
</evidence>
<evidence type="ECO:0000256" key="4">
    <source>
        <dbReference type="ARBA" id="ARBA00022679"/>
    </source>
</evidence>
<evidence type="ECO:0000313" key="9">
    <source>
        <dbReference type="EMBL" id="MBC2652542.1"/>
    </source>
</evidence>
<comment type="catalytic activity">
    <reaction evidence="1">
        <text>ATP + protein L-histidine = ADP + protein N-phospho-L-histidine.</text>
        <dbReference type="EC" id="2.7.13.3"/>
    </reaction>
</comment>
<dbReference type="PANTHER" id="PTHR41523">
    <property type="entry name" value="TWO-COMPONENT SYSTEM SENSOR PROTEIN"/>
    <property type="match status" value="1"/>
</dbReference>
<feature type="domain" description="Histidine kinase/HSP90-like ATPase" evidence="8">
    <location>
        <begin position="199"/>
        <end position="294"/>
    </location>
</feature>
<dbReference type="InterPro" id="IPR003594">
    <property type="entry name" value="HATPase_dom"/>
</dbReference>
<keyword evidence="6 9" id="KW-0418">Kinase</keyword>
<protein>
    <recommendedName>
        <fullName evidence="2">histidine kinase</fullName>
        <ecNumber evidence="2">2.7.13.3</ecNumber>
    </recommendedName>
</protein>
<accession>A0A7X1F8U7</accession>
<dbReference type="InterPro" id="IPR036890">
    <property type="entry name" value="HATPase_C_sf"/>
</dbReference>
<reference evidence="9 10" key="1">
    <citation type="submission" date="2020-08" db="EMBL/GenBank/DDBJ databases">
        <title>The genome sequence of Novosphingobium flavum 4Y4.</title>
        <authorList>
            <person name="Liu Y."/>
        </authorList>
    </citation>
    <scope>NUCLEOTIDE SEQUENCE [LARGE SCALE GENOMIC DNA]</scope>
    <source>
        <strain evidence="9 10">4Y4</strain>
    </source>
</reference>
<keyword evidence="10" id="KW-1185">Reference proteome</keyword>
<keyword evidence="3" id="KW-0597">Phosphoprotein</keyword>
<dbReference type="PANTHER" id="PTHR41523:SF8">
    <property type="entry name" value="ETHYLENE RESPONSE SENSOR PROTEIN"/>
    <property type="match status" value="1"/>
</dbReference>
<evidence type="ECO:0000313" key="10">
    <source>
        <dbReference type="Proteomes" id="UP000520156"/>
    </source>
</evidence>
<keyword evidence="4" id="KW-0808">Transferase</keyword>
<dbReference type="Pfam" id="PF13581">
    <property type="entry name" value="HATPase_c_2"/>
    <property type="match status" value="1"/>
</dbReference>
<dbReference type="InterPro" id="IPR011495">
    <property type="entry name" value="Sig_transdc_His_kin_sub2_dim/P"/>
</dbReference>
<name>A0A7X1F8U7_9SPHN</name>
<dbReference type="SMART" id="SM00387">
    <property type="entry name" value="HATPase_c"/>
    <property type="match status" value="1"/>
</dbReference>
<dbReference type="Proteomes" id="UP000520156">
    <property type="component" value="Unassembled WGS sequence"/>
</dbReference>
<dbReference type="Gene3D" id="3.30.450.20">
    <property type="entry name" value="PAS domain"/>
    <property type="match status" value="1"/>
</dbReference>
<comment type="caution">
    <text evidence="9">The sequence shown here is derived from an EMBL/GenBank/DDBJ whole genome shotgun (WGS) entry which is preliminary data.</text>
</comment>
<dbReference type="AlphaFoldDB" id="A0A7X1F8U7"/>
<dbReference type="GO" id="GO:0005524">
    <property type="term" value="F:ATP binding"/>
    <property type="evidence" value="ECO:0007669"/>
    <property type="project" value="UniProtKB-KW"/>
</dbReference>
<keyword evidence="7" id="KW-0067">ATP-binding</keyword>
<gene>
    <name evidence="9" type="ORF">H7F49_12595</name>
</gene>
<evidence type="ECO:0000256" key="7">
    <source>
        <dbReference type="ARBA" id="ARBA00022840"/>
    </source>
</evidence>
<dbReference type="GO" id="GO:0004673">
    <property type="term" value="F:protein histidine kinase activity"/>
    <property type="evidence" value="ECO:0007669"/>
    <property type="project" value="UniProtKB-EC"/>
</dbReference>
<dbReference type="Pfam" id="PF07568">
    <property type="entry name" value="HisKA_2"/>
    <property type="match status" value="1"/>
</dbReference>
<evidence type="ECO:0000259" key="8">
    <source>
        <dbReference type="SMART" id="SM00387"/>
    </source>
</evidence>
<proteinExistence type="predicted"/>
<organism evidence="9 10">
    <name type="scientific">Novosphingobium aerophilum</name>
    <dbReference type="NCBI Taxonomy" id="2839843"/>
    <lineage>
        <taxon>Bacteria</taxon>
        <taxon>Pseudomonadati</taxon>
        <taxon>Pseudomonadota</taxon>
        <taxon>Alphaproteobacteria</taxon>
        <taxon>Sphingomonadales</taxon>
        <taxon>Sphingomonadaceae</taxon>
        <taxon>Novosphingobium</taxon>
    </lineage>
</organism>
<dbReference type="SUPFAM" id="SSF55874">
    <property type="entry name" value="ATPase domain of HSP90 chaperone/DNA topoisomerase II/histidine kinase"/>
    <property type="match status" value="1"/>
</dbReference>
<dbReference type="EMBL" id="JACLAU010000021">
    <property type="protein sequence ID" value="MBC2652542.1"/>
    <property type="molecule type" value="Genomic_DNA"/>
</dbReference>
<dbReference type="Gene3D" id="3.30.565.10">
    <property type="entry name" value="Histidine kinase-like ATPase, C-terminal domain"/>
    <property type="match status" value="1"/>
</dbReference>
<keyword evidence="5" id="KW-0547">Nucleotide-binding</keyword>